<keyword evidence="5" id="KW-0862">Zinc</keyword>
<dbReference type="PANTHER" id="PTHR22605">
    <property type="entry name" value="RZ-TYPE DOMAIN-CONTAINING PROTEIN"/>
    <property type="match status" value="1"/>
</dbReference>
<keyword evidence="7" id="KW-0175">Coiled coil</keyword>
<feature type="region of interest" description="Disordered" evidence="8">
    <location>
        <begin position="1"/>
        <end position="46"/>
    </location>
</feature>
<evidence type="ECO:0000256" key="3">
    <source>
        <dbReference type="ARBA" id="ARBA00022723"/>
    </source>
</evidence>
<feature type="domain" description="AAA+ ATPase" evidence="9">
    <location>
        <begin position="2112"/>
        <end position="2256"/>
    </location>
</feature>
<feature type="coiled-coil region" evidence="7">
    <location>
        <begin position="3784"/>
        <end position="3815"/>
    </location>
</feature>
<evidence type="ECO:0000256" key="5">
    <source>
        <dbReference type="ARBA" id="ARBA00022833"/>
    </source>
</evidence>
<dbReference type="SUPFAM" id="SSF52540">
    <property type="entry name" value="P-loop containing nucleoside triphosphate hydrolases"/>
    <property type="match status" value="1"/>
</dbReference>
<keyword evidence="4" id="KW-0863">Zinc-finger</keyword>
<dbReference type="CDD" id="cd00009">
    <property type="entry name" value="AAA"/>
    <property type="match status" value="1"/>
</dbReference>
<evidence type="ECO:0000256" key="8">
    <source>
        <dbReference type="SAM" id="MobiDB-lite"/>
    </source>
</evidence>
<evidence type="ECO:0000256" key="7">
    <source>
        <dbReference type="SAM" id="Coils"/>
    </source>
</evidence>
<keyword evidence="2" id="KW-0963">Cytoplasm</keyword>
<feature type="compositionally biased region" description="Polar residues" evidence="8">
    <location>
        <begin position="26"/>
        <end position="37"/>
    </location>
</feature>
<feature type="domain" description="AAA+ ATPase" evidence="9">
    <location>
        <begin position="1793"/>
        <end position="1924"/>
    </location>
</feature>
<dbReference type="InterPro" id="IPR031248">
    <property type="entry name" value="RNF213"/>
</dbReference>
<dbReference type="Pfam" id="PF20173">
    <property type="entry name" value="ZnF_RZ-type"/>
    <property type="match status" value="1"/>
</dbReference>
<proteinExistence type="predicted"/>
<dbReference type="GO" id="GO:0004842">
    <property type="term" value="F:ubiquitin-protein transferase activity"/>
    <property type="evidence" value="ECO:0007669"/>
    <property type="project" value="InterPro"/>
</dbReference>
<comment type="caution">
    <text evidence="10">The sequence shown here is derived from an EMBL/GenBank/DDBJ whole genome shotgun (WGS) entry which is preliminary data.</text>
</comment>
<dbReference type="GO" id="GO:0016887">
    <property type="term" value="F:ATP hydrolysis activity"/>
    <property type="evidence" value="ECO:0007669"/>
    <property type="project" value="InterPro"/>
</dbReference>
<dbReference type="GO" id="GO:0005737">
    <property type="term" value="C:cytoplasm"/>
    <property type="evidence" value="ECO:0007669"/>
    <property type="project" value="UniProtKB-SubCell"/>
</dbReference>
<name>A0A8J2RGY1_9CRUS</name>
<evidence type="ECO:0000256" key="2">
    <source>
        <dbReference type="ARBA" id="ARBA00022490"/>
    </source>
</evidence>
<reference evidence="10" key="1">
    <citation type="submission" date="2021-11" db="EMBL/GenBank/DDBJ databases">
        <authorList>
            <person name="Schell T."/>
        </authorList>
    </citation>
    <scope>NUCLEOTIDE SEQUENCE</scope>
    <source>
        <strain evidence="10">M5</strain>
    </source>
</reference>
<keyword evidence="11" id="KW-1185">Reference proteome</keyword>
<dbReference type="EMBL" id="CAKKLH010000068">
    <property type="protein sequence ID" value="CAH0101871.1"/>
    <property type="molecule type" value="Genomic_DNA"/>
</dbReference>
<keyword evidence="6" id="KW-0391">Immunity</keyword>
<evidence type="ECO:0000256" key="6">
    <source>
        <dbReference type="ARBA" id="ARBA00022859"/>
    </source>
</evidence>
<dbReference type="InterPro" id="IPR003593">
    <property type="entry name" value="AAA+_ATPase"/>
</dbReference>
<comment type="subcellular location">
    <subcellularLocation>
        <location evidence="1">Cytoplasm</location>
    </subcellularLocation>
</comment>
<evidence type="ECO:0000256" key="1">
    <source>
        <dbReference type="ARBA" id="ARBA00004496"/>
    </source>
</evidence>
<gene>
    <name evidence="10" type="ORF">DGAL_LOCUS4243</name>
</gene>
<dbReference type="GO" id="GO:0008270">
    <property type="term" value="F:zinc ion binding"/>
    <property type="evidence" value="ECO:0007669"/>
    <property type="project" value="UniProtKB-KW"/>
</dbReference>
<accession>A0A8J2RGY1</accession>
<dbReference type="InterPro" id="IPR046439">
    <property type="entry name" value="ZF_RZ_dom"/>
</dbReference>
<dbReference type="PROSITE" id="PS00675">
    <property type="entry name" value="SIGMA54_INTERACT_1"/>
    <property type="match status" value="1"/>
</dbReference>
<evidence type="ECO:0000256" key="4">
    <source>
        <dbReference type="ARBA" id="ARBA00022771"/>
    </source>
</evidence>
<dbReference type="SMART" id="SM00382">
    <property type="entry name" value="AAA"/>
    <property type="match status" value="2"/>
</dbReference>
<dbReference type="GO" id="GO:0002376">
    <property type="term" value="P:immune system process"/>
    <property type="evidence" value="ECO:0007669"/>
    <property type="project" value="UniProtKB-KW"/>
</dbReference>
<evidence type="ECO:0000313" key="11">
    <source>
        <dbReference type="Proteomes" id="UP000789390"/>
    </source>
</evidence>
<dbReference type="Gene3D" id="3.40.50.300">
    <property type="entry name" value="P-loop containing nucleotide triphosphate hydrolases"/>
    <property type="match status" value="1"/>
</dbReference>
<evidence type="ECO:0000313" key="10">
    <source>
        <dbReference type="EMBL" id="CAH0101871.1"/>
    </source>
</evidence>
<sequence length="4336" mass="494429">MDKENNDAHYYPKNDVSEETPAARDPSTSDQKSSGTIPNAPEEEISLETENYDQTFSNDQGSMEIVTNSNPVESPLMATIIIAAPFVEDHFLAMTGEDSNWGEWKQSVGQFESILVINEDLRIFKGIVPIPSIIGLPFKFVQYLEKAKGYLGKKKIKEEITYEFVEILFRQTLEKILPEWDDAFEFLDNGLEKIRRTLGSRDDDVLINGFKHFFDLWIQKPELQINFDRLFLLIVGACKLKVYSKEMRPANKIMEKKEFSLYVHLFSHLKRKHEDLLAVFEFIAKHGGSKCWWIFFRINRQLKGLENYQKREVSTSLLKTLREIPEVLLDDQEHASRVVDYLVRYWNNIDQLYDHLGTILTENVKYKPLLDSLLLHHLVRDKSNVHYSKMIICSKFMKKVFQSDAISKEKFNESVKMIFNNKEFLDVIKLALDAPDYMLPIITPIVEKNVSQKETFTKEEILFFSSHSEKDLFNHCPQAKQKIEHKLLDAAIDSVKSGNFRDVKSVKRILLALAKNSPEMKIPFLTRPELVDLKNAVASLPQRFFQNLHAAINQPGVSVYDTLKPYCEGETKIIARQLENHYKQLDELIGRIRNRQILLNEFPVLKDPQVLNFLKILGLTGGDQAKLNQEVEELRARRDLYGSLYSKFSHSTRKANSHTNDENTESIQILDSEEWRTYLDEIDSEKSLLTLEGAIQLKPPLELTSARWLSKIKDDVMFLGILWQPRITSLQNYPLVNKDLQVLVNLCATEWEKMARNVAEGLVKFKDMEEIIRLQPDPNLLSRNHLQSQPINGVPAAYWNFKILQELRQLIGPFVAALLLFSIKDKEQIDKLYDFVENNLLKDWDSKTLAQVEVTEILRMVNDDLQFDPKRPETRNVMLFLSSLGTIDGKRSPLIKWLRKKDENDMEAMGKILQGNLLEAYGQIQSLRTRIASFLKKEFNTFHDLLREIRKSEEHFAQDGRVPEIKCDWLVSLLPEIKAAVRASIISPTEDAKEKLAKLHRVVIEPKNESYSIEIRLEPEGSLSMEELKQAFQLLDMTVVDDRHDDFVGRTRRNVEQIEQLSEVFGFLFTSGCITYTFDKQIEIELADLNKELLYMREQLEEWKSQWEIEKLPLLALFSRGYLLQLVDLIGRDKAEDVMSILKILLPSAASKMEVNELVKRAPRISSDGKGWLSTAQIFIILKDLHALIENVFQRTPELVNIDDPDLAFLNSYGETLKCHFDLSTAVVILNVSKELLAGSALVAYSSLTRQPIEPTRILFVTTNTDIQEVERFMKLWSMAKFNDKDIFIIAHVERLTAACINAVRERVDRVLPEHRAKLLLLAQHQHGSGQSTKSLGARLGLVFDRLLDINITIDQLRQCLSILLPKSKQVHFYTSNTPGCGKSQQAMKQASQLNPIPDYYRICVRSGTVEELLANLKRIENKESATFLHLDVAHSISDEFNDILLSLLMYGALYDPKKAKLGYWMMSPLTTIAVEFASPFDAKRFPIIAYLGKHHICKCDKSFFTYHLAEMPCTIGKKVTVNRSAALMVAGKFLQLKKKAGQEGLQIWDDLCSHPDNLTKHPLPKDITFTLLETSFEGFENKNDPTFSSLNAMASFLYQHICVMIHSMWFNCSAVNLFDSEDLARVFQLNIFDMLLKVANDCITRCWSIVNQENQLPKMDWNQRQRAMFLLGRLDMNVTGMNIVGRNEQALKQMFDPKLLPTLQLQGLKFQELGGFQNLVESSEGAEVILNALRSLLLLDGTESSIEKVKRLDNRNTPASQRLHELIGENQGYVLTGDNITKMMFALYRIRCGLPVVVSGETGVGKTALFRFLIETFLGHTFEVCNVNSGTIIKDIEELVQSAIEKIKKDSKAQVFLFLDEMNTADHPVIAFIKELMLDRHCHGFVLPENLHLIGAANPYRYLKKTDKEAAVGLSFRFFQQPAQNHQGRNANGRNLVYRVNALPLAFYDHIYDFGYLCDEAENIYIEEICQYGLPKSIFSDGHVKQFIGIIQKSHKVARELSLDRESAVSLRDASRAVQLFCWFCQSPAGEISDLTIYLVYAFRFRAKRETFLKTVFGDNQSASMNMSSVSRFITEKLYEEAHEASIGSGAIALNDALCENLFALYVCVLNGIFLIIIGRPGSSKSLSVEILKLVLSPGNYRLRRELGDLPALTELYFQCSPMSTSSGFKALFESAQRLSVDPKMMKAMVVLDELGLADISPEKPIKVLHSELERQSFLTSGRKQQSPYSVIALSNWIVDAAQVNRGILVLRTQADKKDLLESAKQLADSLIAKSSENSNRELILNTLTESLKTIVDIYQELDKREDIGGGRFFSMRDFFFCVKNYACSVVSSDVHISPDLLVQAAIRNFGGHEKAREVVKRIMVDDLRIPIPETSPLDLIMKNILDSSKPESIHIARHLMVLNRSLIGLQLLSRHVKTKLDKGTSWNIIFGSCFPGDLQVTAVTRKLRQVEQAIRSGGVLVLCHADQLFESLYMVLNQQYWTQRDVTMTQIALGPSIRAIALPRGPFRIIALQDTDVALNRKLMSPAVLSRFEKHELRSSHLLNAVGRNCRRSIDSHPVWLAVPEEIKRQKLIYGFHEESFDSLALHFQEKKSPSTEVKEDEETDRNIENTWMRSINPMAMIKLECADSTTYNDELQEVCRRYRNKFVLESLNDTLQNSKSNRMVIMTNTLRHLEIRPMNLSTCQYLVIQLFEIQSELEFVRNLESIRVQHLSNSDFCLIVQYDAVTGPIEQFQLAKYEVEQRFQKTECRVVFIVHVDPRPVNLNWVFSFGDDWDYFFVDEIIRGLANQHQLALKELVQSPTDTPLSSFIEKMSIESFKSLLFEMLGPNLQTNLLCLHSFLGQFYSGIRTALGLPDNQRLITLLKECLVAQLKDSSIIWNIVDAVSDADFDSSSSLSNALWGVFKQKISKSLAHVLLVSDVWHVYDQWSIELWCDFFDTHYPHQRLVSSVTSDSVVQMPIGFRICSRPLGRLLASFQIAQNINEPLQWLLKRLSENRDDNSKEIKQAYFRDWFLLRIHPHLHSHLKKVPWSQMSDLVDHLFEEPVKFIRIWQDWEAKFIAALELFSIASFAKSDANLWDDVKSQINSWEIFTKEVARLSLRTLALPDVIKSKETFIMAVSSIEVNSALVNILNSMQDLDQLLLDLRTTKRILLFNPESEVTLPKSLVSTAPKELIDYLTELVINSVIRPRVGSRGRSATLNTLMKSTSACRSEEELANILRECPTHDAIVLLEENVVGANNYGVCSSCNQPLTAIEVDGEGQTRPVNHLQAPKAAVIESLFRDHQKIMFLVEGVGELFIQQHKNNPRDIHTFLNFLLSSDCRLNVSWRFLTVIVRTVLSTDVESKKGSNIIDKLLFNIPCNQPTRELNSNAYNLLLALVVCFDQDVENIVDEEHVQQDFIQAAMTGHWNTRRIRQLAHIRRQLAEDENGIKDIITTWSTWRNNQTDDSITNSLLFFVLRLRSHEGDETRLRNIFHNSGIAHELWHNTDIYSYMRTLSPLSLGFTLQSADSTANPFQEHLLSGGRVGGAFEQYTLLVDIQPDWAPFIARLAYHAFDIFEAKGISLFREMISNLDATAHFLLPGIENHHLMPSFSTEAHRWYVCSCGTLCCIGDCGNPVENSICFNCRVALGQAHVLREGVRRANLQDFQPPKGIFVTRNPPTSPAFAVRNCSPAVTRFALLLNSLALMNVALNPEITPQVICKILSTLTESQQGEDRNSFIKLLSNHIIVHLDLLCQLLVTSRQLTMTDKFRIGHLLLHKLLDSSNSSFLVDSRQFKNGTEAREEFEQGLTQLLNQQKNLAEELDKNVAEHSDEALKNSKIFRQSLLENETSHWAYARRNLANRQSVQLELARKDPLRQNYYPFLNFLLDHENGMRKLNALQYFGEALRFIALVRTVLSCQITQAEAHQLSIAQGLEKMTEIVIKKGIILDRGRVVTSRDHVMSLFNGFKQLWDRFSQLENAEKKTFLDYFECQQVDINLRPNKVLDQTAPLILICAGTDPLEAIFSCQLLNHAVEAASSIALTDFIQPHCRKESGRVRLCCSSAAALADFDESLYAHVSIEEVDCFIRDHVIDRSTLPLAESFAKSAILGPAGSTIAEELSLDVIPEFKFKDDTESGNYLLILEWRSLVWQPSPIPHAIQELILADLEKSRSLAEARSVLISAITHLHHSNTEPLIISQIRNSFLSDVLETLLKLNILTESHISDATKTALNRHLKLEVRHVFGLLKAISFRMKGGDVDGRVPDGWTTTMSESLAEETRAKLRTESGDGIVDTLLQLINNVAASEIVPVWLMPGESLLFAIRQIEGPEWNGIPAELKMENIGHVLQIAESLPKT</sequence>
<dbReference type="InterPro" id="IPR025662">
    <property type="entry name" value="Sigma_54_int_dom_ATP-bd_1"/>
</dbReference>
<dbReference type="PANTHER" id="PTHR22605:SF16">
    <property type="entry name" value="E3 UBIQUITIN-PROTEIN LIGASE RNF213"/>
    <property type="match status" value="1"/>
</dbReference>
<keyword evidence="3" id="KW-0479">Metal-binding</keyword>
<organism evidence="10 11">
    <name type="scientific">Daphnia galeata</name>
    <dbReference type="NCBI Taxonomy" id="27404"/>
    <lineage>
        <taxon>Eukaryota</taxon>
        <taxon>Metazoa</taxon>
        <taxon>Ecdysozoa</taxon>
        <taxon>Arthropoda</taxon>
        <taxon>Crustacea</taxon>
        <taxon>Branchiopoda</taxon>
        <taxon>Diplostraca</taxon>
        <taxon>Cladocera</taxon>
        <taxon>Anomopoda</taxon>
        <taxon>Daphniidae</taxon>
        <taxon>Daphnia</taxon>
    </lineage>
</organism>
<evidence type="ECO:0000259" key="9">
    <source>
        <dbReference type="SMART" id="SM00382"/>
    </source>
</evidence>
<dbReference type="InterPro" id="IPR027417">
    <property type="entry name" value="P-loop_NTPase"/>
</dbReference>
<feature type="compositionally biased region" description="Basic and acidic residues" evidence="8">
    <location>
        <begin position="1"/>
        <end position="16"/>
    </location>
</feature>
<protein>
    <recommendedName>
        <fullName evidence="9">AAA+ ATPase domain-containing protein</fullName>
    </recommendedName>
</protein>
<dbReference type="Proteomes" id="UP000789390">
    <property type="component" value="Unassembled WGS sequence"/>
</dbReference>
<dbReference type="OrthoDB" id="2423195at2759"/>